<evidence type="ECO:0000313" key="5">
    <source>
        <dbReference type="Proteomes" id="UP000434957"/>
    </source>
</evidence>
<dbReference type="Proteomes" id="UP000435112">
    <property type="component" value="Unassembled WGS sequence"/>
</dbReference>
<sequence>MLCVWCWRHGAAMSRCFGRWLPAQLQPLKVPGLAQQPLSFFFLPNRQHYGYYPDEDKLSRLDGGSSWVSPSTPPLTQLSHRRSPQMSPLGSKFCNNQCQPPWKRRRRLVIESMQRRPLRRASSTRIQHSICWVG</sequence>
<evidence type="ECO:0000313" key="6">
    <source>
        <dbReference type="Proteomes" id="UP000435112"/>
    </source>
</evidence>
<keyword evidence="5" id="KW-1185">Reference proteome</keyword>
<feature type="compositionally biased region" description="Polar residues" evidence="1">
    <location>
        <begin position="66"/>
        <end position="87"/>
    </location>
</feature>
<accession>A0A6A3H9D0</accession>
<dbReference type="AlphaFoldDB" id="A0A6A3H9D0"/>
<keyword evidence="2" id="KW-0732">Signal</keyword>
<evidence type="ECO:0000313" key="3">
    <source>
        <dbReference type="EMBL" id="KAE8965752.1"/>
    </source>
</evidence>
<name>A0A6A3H9D0_9STRA</name>
<feature type="region of interest" description="Disordered" evidence="1">
    <location>
        <begin position="63"/>
        <end position="87"/>
    </location>
</feature>
<evidence type="ECO:0000256" key="1">
    <source>
        <dbReference type="SAM" id="MobiDB-lite"/>
    </source>
</evidence>
<dbReference type="EMBL" id="QXFU01005084">
    <property type="protein sequence ID" value="KAE8965752.1"/>
    <property type="molecule type" value="Genomic_DNA"/>
</dbReference>
<evidence type="ECO:0000313" key="4">
    <source>
        <dbReference type="EMBL" id="KAE9274732.1"/>
    </source>
</evidence>
<dbReference type="Proteomes" id="UP000434957">
    <property type="component" value="Unassembled WGS sequence"/>
</dbReference>
<feature type="signal peptide" evidence="2">
    <location>
        <begin position="1"/>
        <end position="18"/>
    </location>
</feature>
<gene>
    <name evidence="3" type="ORF">PR002_g28588</name>
    <name evidence="4" type="ORF">PR003_g29522</name>
</gene>
<reference evidence="3 6" key="1">
    <citation type="submission" date="2018-09" db="EMBL/GenBank/DDBJ databases">
        <title>Genomic investigation of the strawberry pathogen Phytophthora fragariae indicates pathogenicity is determined by transcriptional variation in three key races.</title>
        <authorList>
            <person name="Adams T.M."/>
            <person name="Armitage A.D."/>
            <person name="Sobczyk M.K."/>
            <person name="Bates H.J."/>
            <person name="Dunwell J.M."/>
            <person name="Nellist C.F."/>
            <person name="Harrison R.J."/>
        </authorList>
    </citation>
    <scope>NUCLEOTIDE SEQUENCE [LARGE SCALE GENOMIC DNA]</scope>
    <source>
        <strain evidence="3 6">SCRP324</strain>
        <strain evidence="4 5">SCRP333</strain>
    </source>
</reference>
<feature type="chain" id="PRO_5036164101" description="Secreted protein" evidence="2">
    <location>
        <begin position="19"/>
        <end position="134"/>
    </location>
</feature>
<organism evidence="3 6">
    <name type="scientific">Phytophthora rubi</name>
    <dbReference type="NCBI Taxonomy" id="129364"/>
    <lineage>
        <taxon>Eukaryota</taxon>
        <taxon>Sar</taxon>
        <taxon>Stramenopiles</taxon>
        <taxon>Oomycota</taxon>
        <taxon>Peronosporomycetes</taxon>
        <taxon>Peronosporales</taxon>
        <taxon>Peronosporaceae</taxon>
        <taxon>Phytophthora</taxon>
    </lineage>
</organism>
<evidence type="ECO:0008006" key="7">
    <source>
        <dbReference type="Google" id="ProtNLM"/>
    </source>
</evidence>
<comment type="caution">
    <text evidence="3">The sequence shown here is derived from an EMBL/GenBank/DDBJ whole genome shotgun (WGS) entry which is preliminary data.</text>
</comment>
<dbReference type="EMBL" id="QXFT01004999">
    <property type="protein sequence ID" value="KAE9274732.1"/>
    <property type="molecule type" value="Genomic_DNA"/>
</dbReference>
<protein>
    <recommendedName>
        <fullName evidence="7">Secreted protein</fullName>
    </recommendedName>
</protein>
<evidence type="ECO:0000256" key="2">
    <source>
        <dbReference type="SAM" id="SignalP"/>
    </source>
</evidence>
<proteinExistence type="predicted"/>